<feature type="region of interest" description="Disordered" evidence="1">
    <location>
        <begin position="468"/>
        <end position="487"/>
    </location>
</feature>
<comment type="caution">
    <text evidence="2">The sequence shown here is derived from an EMBL/GenBank/DDBJ whole genome shotgun (WGS) entry which is preliminary data.</text>
</comment>
<feature type="compositionally biased region" description="Basic and acidic residues" evidence="1">
    <location>
        <begin position="599"/>
        <end position="608"/>
    </location>
</feature>
<feature type="compositionally biased region" description="Basic and acidic residues" evidence="1">
    <location>
        <begin position="965"/>
        <end position="976"/>
    </location>
</feature>
<keyword evidence="3" id="KW-1185">Reference proteome</keyword>
<feature type="region of interest" description="Disordered" evidence="1">
    <location>
        <begin position="888"/>
        <end position="912"/>
    </location>
</feature>
<feature type="region of interest" description="Disordered" evidence="1">
    <location>
        <begin position="818"/>
        <end position="841"/>
    </location>
</feature>
<gene>
    <name evidence="2" type="ORF">AXG93_2396s1100</name>
</gene>
<feature type="compositionally biased region" description="Polar residues" evidence="1">
    <location>
        <begin position="582"/>
        <end position="592"/>
    </location>
</feature>
<dbReference type="AlphaFoldDB" id="A0A176VCX2"/>
<feature type="region of interest" description="Disordered" evidence="1">
    <location>
        <begin position="780"/>
        <end position="804"/>
    </location>
</feature>
<dbReference type="Proteomes" id="UP000077202">
    <property type="component" value="Unassembled WGS sequence"/>
</dbReference>
<feature type="compositionally biased region" description="Basic and acidic residues" evidence="1">
    <location>
        <begin position="35"/>
        <end position="48"/>
    </location>
</feature>
<feature type="compositionally biased region" description="Basic and acidic residues" evidence="1">
    <location>
        <begin position="571"/>
        <end position="581"/>
    </location>
</feature>
<feature type="region of interest" description="Disordered" evidence="1">
    <location>
        <begin position="571"/>
        <end position="609"/>
    </location>
</feature>
<feature type="region of interest" description="Disordered" evidence="1">
    <location>
        <begin position="1"/>
        <end position="66"/>
    </location>
</feature>
<dbReference type="EMBL" id="LVLJ01004011">
    <property type="protein sequence ID" value="OAE18759.1"/>
    <property type="molecule type" value="Genomic_DNA"/>
</dbReference>
<evidence type="ECO:0000313" key="2">
    <source>
        <dbReference type="EMBL" id="OAE18759.1"/>
    </source>
</evidence>
<protein>
    <submittedName>
        <fullName evidence="2">Uncharacterized protein</fullName>
    </submittedName>
</protein>
<organism evidence="2 3">
    <name type="scientific">Marchantia polymorpha subsp. ruderalis</name>
    <dbReference type="NCBI Taxonomy" id="1480154"/>
    <lineage>
        <taxon>Eukaryota</taxon>
        <taxon>Viridiplantae</taxon>
        <taxon>Streptophyta</taxon>
        <taxon>Embryophyta</taxon>
        <taxon>Marchantiophyta</taxon>
        <taxon>Marchantiopsida</taxon>
        <taxon>Marchantiidae</taxon>
        <taxon>Marchantiales</taxon>
        <taxon>Marchantiaceae</taxon>
        <taxon>Marchantia</taxon>
    </lineage>
</organism>
<evidence type="ECO:0000313" key="3">
    <source>
        <dbReference type="Proteomes" id="UP000077202"/>
    </source>
</evidence>
<accession>A0A176VCX2</accession>
<feature type="compositionally biased region" description="Basic and acidic residues" evidence="1">
    <location>
        <begin position="9"/>
        <end position="22"/>
    </location>
</feature>
<reference evidence="2" key="1">
    <citation type="submission" date="2016-03" db="EMBL/GenBank/DDBJ databases">
        <title>Mechanisms controlling the formation of the plant cell surface in tip-growing cells are functionally conserved among land plants.</title>
        <authorList>
            <person name="Honkanen S."/>
            <person name="Jones V.A."/>
            <person name="Morieri G."/>
            <person name="Champion C."/>
            <person name="Hetherington A.J."/>
            <person name="Kelly S."/>
            <person name="Saint-Marcoux D."/>
            <person name="Proust H."/>
            <person name="Prescott H."/>
            <person name="Dolan L."/>
        </authorList>
    </citation>
    <scope>NUCLEOTIDE SEQUENCE [LARGE SCALE GENOMIC DNA]</scope>
    <source>
        <tissue evidence="2">Whole gametophyte</tissue>
    </source>
</reference>
<feature type="compositionally biased region" description="Basic and acidic residues" evidence="1">
    <location>
        <begin position="827"/>
        <end position="840"/>
    </location>
</feature>
<feature type="compositionally biased region" description="Polar residues" evidence="1">
    <location>
        <begin position="785"/>
        <end position="796"/>
    </location>
</feature>
<feature type="region of interest" description="Disordered" evidence="1">
    <location>
        <begin position="935"/>
        <end position="1003"/>
    </location>
</feature>
<sequence>MVYVANPLETDKSIEHSQKQEDQPAAPGIDSMSRASKEVPRSTVKESESSDLQTQRSAGPVQAVPELHRILDSTNELWRLRGGAVNNHPTEVICVPDGERTAVPQISPSDYLNGTAKENVNYINWYQHGLTNSMPTGRIVTCYAGNNPSDSSTRGETGRNVDISVLTSFHKVSSEEKWDAQALYGDVYSDDPLFHIVPSACPGTASGAVACSEIEPKKFGIGFSTEENVCDLKGQRTIATLEGLKHDEPFAFDDYRADHFFLADPSGNQTLDNCVPELRSAFRVTNSSVAETVSQHLIHHGETSQSAVHPQEKVLPAPTSPIFQLEQYDDIMIFNHHAQQWQDELMNLNYHEANAEGNVGLTSGYKGSATMPVLPEQPQFEAINPFPTRHAVSAPDVATDCFSFWPGEHSSTYHSLEDQSTPYVWPGSPTSEQALTPSYPTEAGTSSYTWKTTDSSLVTAAVDDAKPEKTARKHGVPAEPCASSGDWLESRGSPTCSMSPCAKGKQIAVSTTSQIDKISICQRVSAEQGRTEMLEMLQTVFPDSLDLSQEDNKHVRDARLAWLQEHAKEDILQNSKRDRTNSTEMLSRPTSSLRKKKQKDQEIPEGRLRGTSICTDPDLSYGLAAVQNVLEDFHKSAGLILKAKKLQNQRPSVTDLLNAELEALCIGDALGPEVKGFIMTVIKIGHGKQPAATNPDMVEQILQLKWRLASLMEESRNHERSTLAQLRDTFTRYSFLFPSSASDSFDKRAIPSKYYQDLENVVCQYFRGCSLFFKRSASSASSSSGQQGHENSSNTGGAPDVHAKVRGPLPVEVLGEANAGTSPVVETSDRSRMASRKELSGARGNLPKVAADYMRQWLFQNFQNPLTIHYLLSPSLFASVDLQQSNEGNEAYDSDDVQHHRKAGDKSFCQPQGAEIQTTGPVFAVSLALMWKPDRDSATHSPTRRWPGSTPPYESIIGSVTRLRSLQEDPRSDAGHDMQNPDAENKAGPEGPTSAKCAEKIRT</sequence>
<proteinExistence type="predicted"/>
<evidence type="ECO:0000256" key="1">
    <source>
        <dbReference type="SAM" id="MobiDB-lite"/>
    </source>
</evidence>
<name>A0A176VCX2_MARPO</name>